<dbReference type="CDD" id="cd17246">
    <property type="entry name" value="RMtype1_S_SonII-TRD2-CR2_like"/>
    <property type="match status" value="1"/>
</dbReference>
<accession>A0A090Q422</accession>
<dbReference type="Gene3D" id="3.90.220.20">
    <property type="entry name" value="DNA methylase specificity domains"/>
    <property type="match status" value="2"/>
</dbReference>
<comment type="caution">
    <text evidence="5">The sequence shown here is derived from an EMBL/GenBank/DDBJ whole genome shotgun (WGS) entry which is preliminary data.</text>
</comment>
<dbReference type="GO" id="GO:0009307">
    <property type="term" value="P:DNA restriction-modification system"/>
    <property type="evidence" value="ECO:0007669"/>
    <property type="project" value="UniProtKB-KW"/>
</dbReference>
<evidence type="ECO:0000313" key="5">
    <source>
        <dbReference type="EMBL" id="GAK96932.1"/>
    </source>
</evidence>
<dbReference type="InterPro" id="IPR052021">
    <property type="entry name" value="Type-I_RS_S_subunit"/>
</dbReference>
<comment type="similarity">
    <text evidence="1">Belongs to the type-I restriction system S methylase family.</text>
</comment>
<dbReference type="InterPro" id="IPR044946">
    <property type="entry name" value="Restrct_endonuc_typeI_TRD_sf"/>
</dbReference>
<feature type="domain" description="Type I restriction modification DNA specificity" evidence="4">
    <location>
        <begin position="268"/>
        <end position="416"/>
    </location>
</feature>
<dbReference type="AlphaFoldDB" id="A0A090Q422"/>
<keyword evidence="3" id="KW-0238">DNA-binding</keyword>
<dbReference type="Proteomes" id="UP000029221">
    <property type="component" value="Unassembled WGS sequence"/>
</dbReference>
<evidence type="ECO:0000256" key="2">
    <source>
        <dbReference type="ARBA" id="ARBA00022747"/>
    </source>
</evidence>
<evidence type="ECO:0000313" key="6">
    <source>
        <dbReference type="Proteomes" id="UP000029221"/>
    </source>
</evidence>
<protein>
    <submittedName>
        <fullName evidence="5">Type I restriction-modification system</fullName>
        <ecNumber evidence="5">3.1.21.3</ecNumber>
    </submittedName>
</protein>
<dbReference type="GO" id="GO:0003677">
    <property type="term" value="F:DNA binding"/>
    <property type="evidence" value="ECO:0007669"/>
    <property type="project" value="UniProtKB-KW"/>
</dbReference>
<dbReference type="PANTHER" id="PTHR30408:SF12">
    <property type="entry name" value="TYPE I RESTRICTION ENZYME MJAVIII SPECIFICITY SUBUNIT"/>
    <property type="match status" value="1"/>
</dbReference>
<keyword evidence="5" id="KW-0378">Hydrolase</keyword>
<name>A0A090Q422_9FLAO</name>
<dbReference type="PANTHER" id="PTHR30408">
    <property type="entry name" value="TYPE-1 RESTRICTION ENZYME ECOKI SPECIFICITY PROTEIN"/>
    <property type="match status" value="1"/>
</dbReference>
<dbReference type="Gene3D" id="1.10.287.1120">
    <property type="entry name" value="Bipartite methylase S protein"/>
    <property type="match status" value="1"/>
</dbReference>
<dbReference type="SUPFAM" id="SSF116734">
    <property type="entry name" value="DNA methylase specificity domain"/>
    <property type="match status" value="2"/>
</dbReference>
<organism evidence="5 6">
    <name type="scientific">Nonlabens tegetincola</name>
    <dbReference type="NCBI Taxonomy" id="323273"/>
    <lineage>
        <taxon>Bacteria</taxon>
        <taxon>Pseudomonadati</taxon>
        <taxon>Bacteroidota</taxon>
        <taxon>Flavobacteriia</taxon>
        <taxon>Flavobacteriales</taxon>
        <taxon>Flavobacteriaceae</taxon>
        <taxon>Nonlabens</taxon>
    </lineage>
</organism>
<dbReference type="InterPro" id="IPR000055">
    <property type="entry name" value="Restrct_endonuc_typeI_TRD"/>
</dbReference>
<gene>
    <name evidence="5" type="ORF">JCM19294_1241</name>
</gene>
<keyword evidence="2" id="KW-0680">Restriction system</keyword>
<dbReference type="GO" id="GO:0009035">
    <property type="term" value="F:type I site-specific deoxyribonuclease activity"/>
    <property type="evidence" value="ECO:0007669"/>
    <property type="project" value="UniProtKB-EC"/>
</dbReference>
<feature type="domain" description="Type I restriction modification DNA specificity" evidence="4">
    <location>
        <begin position="24"/>
        <end position="205"/>
    </location>
</feature>
<evidence type="ECO:0000256" key="1">
    <source>
        <dbReference type="ARBA" id="ARBA00010923"/>
    </source>
</evidence>
<reference evidence="5" key="1">
    <citation type="journal article" date="2014" name="Genome Announc.">
        <title>Draft Genome Sequences of Marine Flavobacterium Nonlabens Strains NR17, NR24, NR27, NR32, NR33, and Ara13.</title>
        <authorList>
            <person name="Nakanishi M."/>
            <person name="Meirelles P."/>
            <person name="Suzuki R."/>
            <person name="Takatani N."/>
            <person name="Mino S."/>
            <person name="Suda W."/>
            <person name="Oshima K."/>
            <person name="Hattori M."/>
            <person name="Ohkuma M."/>
            <person name="Hosokawa M."/>
            <person name="Miyashita K."/>
            <person name="Thompson F.L."/>
            <person name="Niwa A."/>
            <person name="Sawabe T."/>
            <person name="Sawabe T."/>
        </authorList>
    </citation>
    <scope>NUCLEOTIDE SEQUENCE [LARGE SCALE GENOMIC DNA]</scope>
    <source>
        <strain evidence="5">JCM 19294</strain>
    </source>
</reference>
<proteinExistence type="inferred from homology"/>
<dbReference type="Pfam" id="PF01420">
    <property type="entry name" value="Methylase_S"/>
    <property type="match status" value="2"/>
</dbReference>
<dbReference type="EC" id="3.1.21.3" evidence="5"/>
<dbReference type="EMBL" id="BBML01000003">
    <property type="protein sequence ID" value="GAK96932.1"/>
    <property type="molecule type" value="Genomic_DNA"/>
</dbReference>
<dbReference type="REBASE" id="98139">
    <property type="entry name" value="S.Nul19294ORF1239P"/>
</dbReference>
<evidence type="ECO:0000256" key="3">
    <source>
        <dbReference type="ARBA" id="ARBA00023125"/>
    </source>
</evidence>
<dbReference type="eggNOG" id="COG0732">
    <property type="taxonomic scope" value="Bacteria"/>
</dbReference>
<keyword evidence="6" id="KW-1185">Reference proteome</keyword>
<evidence type="ECO:0000259" key="4">
    <source>
        <dbReference type="Pfam" id="PF01420"/>
    </source>
</evidence>
<dbReference type="RefSeq" id="WP_052510333.1">
    <property type="nucleotide sequence ID" value="NZ_BBML01000003.1"/>
</dbReference>
<sequence length="444" mass="50905">MEAIKATTYDNYKDSGIEWLGDIPEHWEVIRLKNVIRLGITDGPHETPEFIENGIPFLSVDSIQNGELIFEKCRFISEEDHLKYKKKCYVEKNDILMGKAASIGKIAQSKVDFEYSIWSPLALIKPSKEKIISTYLEFYLKSSYSQYQIEILSTSNTQKNISMGDIPKIQISLPPLPEQTAIAQFLDDKTTKIDQAIAIKQQQIALLKERKQILIQKAVTRGLNDKVALKDSGVEWIGEIPEHWKISKLKYFTKQIVDGAHFTPSYVEKGIPFLRVTDISNEYAEDIDWDNTKFIPLKEHLELIKRANPEKGDVLLSKNGTIGVTKLIDWDIEFSFFVSLCLIKFTELLDPNYFCHLFDSPLVDKQITFGSSRTSVTNLHLEKIKELLVIIPPIEEQMSISRKIIELNSRYNQLILNQRNQVAKLQEYKSSLINSVVTGKVKVC</sequence>